<organism evidence="2 3">
    <name type="scientific">Opitutus terrae (strain DSM 11246 / JCM 15787 / PB90-1)</name>
    <dbReference type="NCBI Taxonomy" id="452637"/>
    <lineage>
        <taxon>Bacteria</taxon>
        <taxon>Pseudomonadati</taxon>
        <taxon>Verrucomicrobiota</taxon>
        <taxon>Opitutia</taxon>
        <taxon>Opitutales</taxon>
        <taxon>Opitutaceae</taxon>
        <taxon>Opitutus</taxon>
    </lineage>
</organism>
<keyword evidence="3" id="KW-1185">Reference proteome</keyword>
<dbReference type="Proteomes" id="UP000007013">
    <property type="component" value="Chromosome"/>
</dbReference>
<keyword evidence="1" id="KW-1133">Transmembrane helix</keyword>
<evidence type="ECO:0000313" key="3">
    <source>
        <dbReference type="Proteomes" id="UP000007013"/>
    </source>
</evidence>
<dbReference type="EMBL" id="CP001032">
    <property type="protein sequence ID" value="ACB77345.1"/>
    <property type="molecule type" value="Genomic_DNA"/>
</dbReference>
<proteinExistence type="predicted"/>
<keyword evidence="1" id="KW-0812">Transmembrane</keyword>
<keyword evidence="1" id="KW-0472">Membrane</keyword>
<dbReference type="OrthoDB" id="195705at2"/>
<reference evidence="2 3" key="1">
    <citation type="journal article" date="2011" name="J. Bacteriol.">
        <title>Genome sequence of the verrucomicrobium Opitutus terrae PB90-1, an abundant inhabitant of rice paddy soil ecosystems.</title>
        <authorList>
            <person name="van Passel M.W."/>
            <person name="Kant R."/>
            <person name="Palva A."/>
            <person name="Copeland A."/>
            <person name="Lucas S."/>
            <person name="Lapidus A."/>
            <person name="Glavina del Rio T."/>
            <person name="Pitluck S."/>
            <person name="Goltsman E."/>
            <person name="Clum A."/>
            <person name="Sun H."/>
            <person name="Schmutz J."/>
            <person name="Larimer F.W."/>
            <person name="Land M.L."/>
            <person name="Hauser L."/>
            <person name="Kyrpides N."/>
            <person name="Mikhailova N."/>
            <person name="Richardson P.P."/>
            <person name="Janssen P.H."/>
            <person name="de Vos W.M."/>
            <person name="Smidt H."/>
        </authorList>
    </citation>
    <scope>NUCLEOTIDE SEQUENCE [LARGE SCALE GENOMIC DNA]</scope>
    <source>
        <strain evidence="3">DSM 11246 / JCM 15787 / PB90-1</strain>
    </source>
</reference>
<accession>B2A009</accession>
<gene>
    <name evidence="2" type="ordered locus">Oter_4071</name>
</gene>
<name>B2A009_OPITP</name>
<dbReference type="KEGG" id="ote:Oter_4071"/>
<dbReference type="STRING" id="452637.Oter_4071"/>
<evidence type="ECO:0000256" key="1">
    <source>
        <dbReference type="SAM" id="Phobius"/>
    </source>
</evidence>
<feature type="transmembrane region" description="Helical" evidence="1">
    <location>
        <begin position="40"/>
        <end position="59"/>
    </location>
</feature>
<dbReference type="AlphaFoldDB" id="B2A009"/>
<sequence>MSSALRTGWQRLRDGSPGRRFQDRYRASRRSDRRGVIGRIVRFVVAGVAVAIGLVLVFIPGPAILFFALAGMLLATESRAVARFLDWSEVTIRRLARDARCTWRAWPLWAKITAAAVAVAAAGVIAFALYRLMFD</sequence>
<dbReference type="RefSeq" id="WP_012376873.1">
    <property type="nucleotide sequence ID" value="NC_010571.1"/>
</dbReference>
<evidence type="ECO:0008006" key="4">
    <source>
        <dbReference type="Google" id="ProtNLM"/>
    </source>
</evidence>
<evidence type="ECO:0000313" key="2">
    <source>
        <dbReference type="EMBL" id="ACB77345.1"/>
    </source>
</evidence>
<feature type="transmembrane region" description="Helical" evidence="1">
    <location>
        <begin position="106"/>
        <end position="130"/>
    </location>
</feature>
<dbReference type="HOGENOM" id="CLU_1883659_0_0_0"/>
<protein>
    <recommendedName>
        <fullName evidence="4">Transmembrane protein (PGPGW)</fullName>
    </recommendedName>
</protein>